<evidence type="ECO:0000256" key="1">
    <source>
        <dbReference type="ARBA" id="ARBA00022741"/>
    </source>
</evidence>
<dbReference type="PANTHER" id="PTHR16305">
    <property type="entry name" value="TESTICULAR SOLUBLE ADENYLYL CYCLASE"/>
    <property type="match status" value="1"/>
</dbReference>
<dbReference type="InterPro" id="IPR027417">
    <property type="entry name" value="P-loop_NTPase"/>
</dbReference>
<comment type="caution">
    <text evidence="4">The sequence shown here is derived from an EMBL/GenBank/DDBJ whole genome shotgun (WGS) entry which is preliminary data.</text>
</comment>
<dbReference type="GO" id="GO:0016301">
    <property type="term" value="F:kinase activity"/>
    <property type="evidence" value="ECO:0007669"/>
    <property type="project" value="UniProtKB-KW"/>
</dbReference>
<dbReference type="InterPro" id="IPR041664">
    <property type="entry name" value="AAA_16"/>
</dbReference>
<organism evidence="4 5">
    <name type="scientific">Polyangium mundeleinium</name>
    <dbReference type="NCBI Taxonomy" id="2995306"/>
    <lineage>
        <taxon>Bacteria</taxon>
        <taxon>Pseudomonadati</taxon>
        <taxon>Myxococcota</taxon>
        <taxon>Polyangia</taxon>
        <taxon>Polyangiales</taxon>
        <taxon>Polyangiaceae</taxon>
        <taxon>Polyangium</taxon>
    </lineage>
</organism>
<sequence>MNRGEVVAGRFVIEHRAGAGGMGAVYRAHDRTTSLPVALKVIHQPASDATRRFDIEARALAELSHPHVVRYVTHGLSEAGFPYLVMEWLEGEDLAARLARGPLTLEESLLLARRVAAGLGAAHARGIVHRDVKPTNLMLVGRTIEGVKLVDFGLAQFGNTSRKLTRSGVLLGTPGYMAPEQASGDGTPIDARADVFSLGAVLYECLTGRAPFQAENLMALFAKLLLEEAPRLAEARPDLPPRLDALMARLLAKKAASRPANGPALEAELAAIEALGTEETGEVPTIADEPAAMGLTDVEARFVSILALHRDPVSGALDAQASTQRSQADVVAAVRHEVAPLGARVDKLRNGALVVTLLGAGEPTDRAARAARAALRLRAILPDAAIALATGRAEASARLPVGEVVDRVAALLERETPALQDGQRGPGGEVLGIRIDDVTRALLDARFDVTSLPDGHRLVVERTSGEAARTLLGRPSPFVGRDRELRMVRDLVDAAIEEERPSAVLLVGAAGAGKSRLLAELVTRIRQDRPDVLVARGHGDLLGQGSPYSLLGSTLLGALSGAPHEGRARLAAFVGKYVSASDAARVTELVAELIGLPLPDEASPRLRAARQSPALMKDHVRGAVVDLLAAMTRKHPVVVALEDVQWGDAVSLRLLDAAMRELGHRPFLLLAAARPEALTMFPRLFGDRAHEVRLAELPRKASARLTRHALGEETPAELIDALVERAAGNPFYLEELVRAVAEGRGGVLPETVLGMIEARLGALDPPARRVLRAASIFGESFFHGGIPALLGDDAPDDDALAAVLASLVEREILVARRDSRLAGEEALAFRHMLLREGAYAMLTDRDRALGHRLAGDWLEAHGEWDPKILAEHFDRGGDGARAIPHYERAAQHALGAGDDEAALALAQRGLALGAAGDRAAALRAIQTDAWAWNGDWAQAFASAEATLALATPGTTSHLRALGSAITSPLLANQPEARAAFVRDLARVTPERAAIPAFAWAYSVAIMPYLLGAQRELAETHLARLEEVTTPFLDHEPSAAGWVKMTRAFWLRYVPRDFAAALALDREALAHFEAASDRRYGPYVQMHVGLDWSYLGAFEQAEAALTRAMQGAEPGSMMALASRTYLGRVLVLRGRPADAIEPCTAVYQEAEARGERAVALNAALLLAEAALAAGFLAAARSRALALEPLVQNLPFARAALAGILAGLALAEGRPAEALALAEPALTESARRGMYHFGHDHLVLARVDALRALGRAEEARAAVLEARSDLFARATRIPDPLLRQTFLERIPTHVTLLVRAEEWLSHPPAAPASTLVS</sequence>
<dbReference type="InterPro" id="IPR008271">
    <property type="entry name" value="Ser/Thr_kinase_AS"/>
</dbReference>
<protein>
    <submittedName>
        <fullName evidence="4">Protein kinase</fullName>
    </submittedName>
</protein>
<accession>A0ABT5EKX0</accession>
<keyword evidence="4" id="KW-0418">Kinase</keyword>
<dbReference type="Pfam" id="PF13191">
    <property type="entry name" value="AAA_16"/>
    <property type="match status" value="1"/>
</dbReference>
<dbReference type="Proteomes" id="UP001221411">
    <property type="component" value="Unassembled WGS sequence"/>
</dbReference>
<keyword evidence="4" id="KW-0808">Transferase</keyword>
<dbReference type="SMART" id="SM00220">
    <property type="entry name" value="S_TKc"/>
    <property type="match status" value="1"/>
</dbReference>
<dbReference type="PROSITE" id="PS50011">
    <property type="entry name" value="PROTEIN_KINASE_DOM"/>
    <property type="match status" value="1"/>
</dbReference>
<dbReference type="InterPro" id="IPR011009">
    <property type="entry name" value="Kinase-like_dom_sf"/>
</dbReference>
<dbReference type="PROSITE" id="PS00108">
    <property type="entry name" value="PROTEIN_KINASE_ST"/>
    <property type="match status" value="1"/>
</dbReference>
<evidence type="ECO:0000313" key="5">
    <source>
        <dbReference type="Proteomes" id="UP001221411"/>
    </source>
</evidence>
<keyword evidence="1" id="KW-0547">Nucleotide-binding</keyword>
<keyword evidence="2" id="KW-0067">ATP-binding</keyword>
<dbReference type="Gene3D" id="3.40.50.300">
    <property type="entry name" value="P-loop containing nucleotide triphosphate hydrolases"/>
    <property type="match status" value="1"/>
</dbReference>
<gene>
    <name evidence="4" type="ORF">POL67_14200</name>
</gene>
<dbReference type="EMBL" id="JAQNDO010000001">
    <property type="protein sequence ID" value="MDC0742502.1"/>
    <property type="molecule type" value="Genomic_DNA"/>
</dbReference>
<reference evidence="4 5" key="1">
    <citation type="submission" date="2022-11" db="EMBL/GenBank/DDBJ databases">
        <title>Minimal conservation of predation-associated metabolite biosynthetic gene clusters underscores biosynthetic potential of Myxococcota including descriptions for ten novel species: Archangium lansinium sp. nov., Myxococcus landrumus sp. nov., Nannocystis bai.</title>
        <authorList>
            <person name="Ahearne A."/>
            <person name="Stevens C."/>
            <person name="Dowd S."/>
        </authorList>
    </citation>
    <scope>NUCLEOTIDE SEQUENCE [LARGE SCALE GENOMIC DNA]</scope>
    <source>
        <strain evidence="4 5">RJM3</strain>
    </source>
</reference>
<evidence type="ECO:0000259" key="3">
    <source>
        <dbReference type="PROSITE" id="PS50011"/>
    </source>
</evidence>
<evidence type="ECO:0000256" key="2">
    <source>
        <dbReference type="ARBA" id="ARBA00022840"/>
    </source>
</evidence>
<dbReference type="InterPro" id="IPR000719">
    <property type="entry name" value="Prot_kinase_dom"/>
</dbReference>
<proteinExistence type="predicted"/>
<keyword evidence="5" id="KW-1185">Reference proteome</keyword>
<feature type="domain" description="Protein kinase" evidence="3">
    <location>
        <begin position="11"/>
        <end position="272"/>
    </location>
</feature>
<dbReference type="CDD" id="cd14014">
    <property type="entry name" value="STKc_PknB_like"/>
    <property type="match status" value="1"/>
</dbReference>
<dbReference type="Gene3D" id="3.30.200.20">
    <property type="entry name" value="Phosphorylase Kinase, domain 1"/>
    <property type="match status" value="1"/>
</dbReference>
<dbReference type="SUPFAM" id="SSF56112">
    <property type="entry name" value="Protein kinase-like (PK-like)"/>
    <property type="match status" value="1"/>
</dbReference>
<dbReference type="Gene3D" id="1.10.510.10">
    <property type="entry name" value="Transferase(Phosphotransferase) domain 1"/>
    <property type="match status" value="1"/>
</dbReference>
<evidence type="ECO:0000313" key="4">
    <source>
        <dbReference type="EMBL" id="MDC0742502.1"/>
    </source>
</evidence>
<dbReference type="Pfam" id="PF00069">
    <property type="entry name" value="Pkinase"/>
    <property type="match status" value="1"/>
</dbReference>
<dbReference type="PANTHER" id="PTHR16305:SF28">
    <property type="entry name" value="GUANYLATE CYCLASE DOMAIN-CONTAINING PROTEIN"/>
    <property type="match status" value="1"/>
</dbReference>
<name>A0ABT5EKX0_9BACT</name>
<dbReference type="RefSeq" id="WP_271917876.1">
    <property type="nucleotide sequence ID" value="NZ_JAQNDO010000001.1"/>
</dbReference>
<dbReference type="SUPFAM" id="SSF52540">
    <property type="entry name" value="P-loop containing nucleoside triphosphate hydrolases"/>
    <property type="match status" value="1"/>
</dbReference>